<feature type="transmembrane region" description="Helical" evidence="2">
    <location>
        <begin position="186"/>
        <end position="207"/>
    </location>
</feature>
<evidence type="ECO:0000256" key="2">
    <source>
        <dbReference type="SAM" id="Phobius"/>
    </source>
</evidence>
<proteinExistence type="predicted"/>
<keyword evidence="4" id="KW-1185">Reference proteome</keyword>
<feature type="region of interest" description="Disordered" evidence="1">
    <location>
        <begin position="495"/>
        <end position="524"/>
    </location>
</feature>
<evidence type="ECO:0000313" key="3">
    <source>
        <dbReference type="EMBL" id="THH03230.1"/>
    </source>
</evidence>
<keyword evidence="2" id="KW-1133">Transmembrane helix</keyword>
<dbReference type="Proteomes" id="UP000308199">
    <property type="component" value="Unassembled WGS sequence"/>
</dbReference>
<feature type="transmembrane region" description="Helical" evidence="2">
    <location>
        <begin position="227"/>
        <end position="251"/>
    </location>
</feature>
<reference evidence="3 4" key="1">
    <citation type="submission" date="2019-02" db="EMBL/GenBank/DDBJ databases">
        <title>Genome sequencing of the rare red list fungi Phellinidium pouzarii.</title>
        <authorList>
            <person name="Buettner E."/>
            <person name="Kellner H."/>
        </authorList>
    </citation>
    <scope>NUCLEOTIDE SEQUENCE [LARGE SCALE GENOMIC DNA]</scope>
    <source>
        <strain evidence="3 4">DSM 108285</strain>
    </source>
</reference>
<evidence type="ECO:0000313" key="4">
    <source>
        <dbReference type="Proteomes" id="UP000308199"/>
    </source>
</evidence>
<keyword evidence="2" id="KW-0812">Transmembrane</keyword>
<feature type="transmembrane region" description="Helical" evidence="2">
    <location>
        <begin position="116"/>
        <end position="135"/>
    </location>
</feature>
<feature type="compositionally biased region" description="Basic and acidic residues" evidence="1">
    <location>
        <begin position="508"/>
        <end position="524"/>
    </location>
</feature>
<keyword evidence="2" id="KW-0472">Membrane</keyword>
<dbReference type="OrthoDB" id="3267487at2759"/>
<protein>
    <submittedName>
        <fullName evidence="3">Uncharacterized protein</fullName>
    </submittedName>
</protein>
<sequence>MATTDTPGASTWPLPSRTGFQFNSLRPTHASNAVLAVPHLPTQPPVSPPRDQETLSCTDTLDEVLLVISTKAHIMDYSSHYTATPIEQFRMTYTPLSDGSLVAPPYLYEIQRGNRMLLFVGMMLMLFLRNSVISVDYIRRGRVKFKGLFYALLISQLLAVATFALMATSFFAAYINCKIAFTVEGVLIEISAAILTASSALLFLDIGEHNTAIRFSMYCIQTSTPRFLPVSTALRFIIALFICSCFLYALWKSAKLPTAQGRISISQTPRESAVYEKGDFTASHPRGWWDYVPAQLNSCQGETHGTRAPTWHVVDDQGFVQNIRHMVGTWKNDNLTSEDVKQKERGTKLVPQRQSSKRSVVHFKDIAEDPPRFNVTLRPSSPTPSNSRSLRSLAGRMKLFREVMRNELAHTACIALFNVIATVLVLIGAFGHLSIPSEFFLSSYWAILSLLVIHNFGRVVERHEREALLQNPSSWDHLYHKEKIAGETSRHDFDIASKSKRKTPSSDSLHDEDNHANPDDIHRRKSDFSSKNRIVALLLSGLAFTSEAELRSCAVILSEFNF</sequence>
<organism evidence="3 4">
    <name type="scientific">Phellinidium pouzarii</name>
    <dbReference type="NCBI Taxonomy" id="167371"/>
    <lineage>
        <taxon>Eukaryota</taxon>
        <taxon>Fungi</taxon>
        <taxon>Dikarya</taxon>
        <taxon>Basidiomycota</taxon>
        <taxon>Agaricomycotina</taxon>
        <taxon>Agaricomycetes</taxon>
        <taxon>Hymenochaetales</taxon>
        <taxon>Hymenochaetaceae</taxon>
        <taxon>Phellinidium</taxon>
    </lineage>
</organism>
<dbReference type="EMBL" id="SGPK01000482">
    <property type="protein sequence ID" value="THH03230.1"/>
    <property type="molecule type" value="Genomic_DNA"/>
</dbReference>
<feature type="transmembrane region" description="Helical" evidence="2">
    <location>
        <begin position="408"/>
        <end position="433"/>
    </location>
</feature>
<evidence type="ECO:0000256" key="1">
    <source>
        <dbReference type="SAM" id="MobiDB-lite"/>
    </source>
</evidence>
<feature type="transmembrane region" description="Helical" evidence="2">
    <location>
        <begin position="439"/>
        <end position="457"/>
    </location>
</feature>
<gene>
    <name evidence="3" type="ORF">EW145_g6425</name>
</gene>
<name>A0A4S4L1C6_9AGAM</name>
<feature type="transmembrane region" description="Helical" evidence="2">
    <location>
        <begin position="147"/>
        <end position="174"/>
    </location>
</feature>
<comment type="caution">
    <text evidence="3">The sequence shown here is derived from an EMBL/GenBank/DDBJ whole genome shotgun (WGS) entry which is preliminary data.</text>
</comment>
<dbReference type="AlphaFoldDB" id="A0A4S4L1C6"/>
<accession>A0A4S4L1C6</accession>